<dbReference type="InterPro" id="IPR000157">
    <property type="entry name" value="TIR_dom"/>
</dbReference>
<evidence type="ECO:0000256" key="8">
    <source>
        <dbReference type="SAM" id="MobiDB-lite"/>
    </source>
</evidence>
<dbReference type="InterPro" id="IPR058192">
    <property type="entry name" value="WHD_ROQ1-like"/>
</dbReference>
<dbReference type="InterPro" id="IPR032675">
    <property type="entry name" value="LRR_dom_sf"/>
</dbReference>
<dbReference type="eggNOG" id="ENOG502SUNR">
    <property type="taxonomic scope" value="Eukaryota"/>
</dbReference>
<dbReference type="Pfam" id="PF07725">
    <property type="entry name" value="LRR_3"/>
    <property type="match status" value="1"/>
</dbReference>
<feature type="region of interest" description="Disordered" evidence="8">
    <location>
        <begin position="1432"/>
        <end position="1456"/>
    </location>
</feature>
<evidence type="ECO:0000256" key="1">
    <source>
        <dbReference type="ARBA" id="ARBA00011982"/>
    </source>
</evidence>
<keyword evidence="4" id="KW-0378">Hydrolase</keyword>
<dbReference type="SUPFAM" id="SSF52058">
    <property type="entry name" value="L domain-like"/>
    <property type="match status" value="1"/>
</dbReference>
<dbReference type="InterPro" id="IPR042197">
    <property type="entry name" value="Apaf_helical"/>
</dbReference>
<evidence type="ECO:0000313" key="11">
    <source>
        <dbReference type="Proteomes" id="UP000008694"/>
    </source>
</evidence>
<dbReference type="STRING" id="81972.D7MIU3"/>
<evidence type="ECO:0000256" key="3">
    <source>
        <dbReference type="ARBA" id="ARBA00022737"/>
    </source>
</evidence>
<dbReference type="GO" id="GO:0007165">
    <property type="term" value="P:signal transduction"/>
    <property type="evidence" value="ECO:0007669"/>
    <property type="project" value="InterPro"/>
</dbReference>
<dbReference type="Gene3D" id="1.10.8.430">
    <property type="entry name" value="Helical domain of apoptotic protease-activating factors"/>
    <property type="match status" value="2"/>
</dbReference>
<dbReference type="FunFam" id="1.10.8.430:FF:000002">
    <property type="entry name" value="Disease resistance protein (TIR-NBS-LRR class)"/>
    <property type="match status" value="1"/>
</dbReference>
<dbReference type="SUPFAM" id="SSF52540">
    <property type="entry name" value="P-loop containing nucleoside triphosphate hydrolases"/>
    <property type="match status" value="2"/>
</dbReference>
<dbReference type="Pfam" id="PF00931">
    <property type="entry name" value="NB-ARC"/>
    <property type="match status" value="1"/>
</dbReference>
<keyword evidence="3" id="KW-0677">Repeat</keyword>
<proteinExistence type="predicted"/>
<comment type="catalytic activity">
    <reaction evidence="7">
        <text>NAD(+) + H2O = ADP-D-ribose + nicotinamide + H(+)</text>
        <dbReference type="Rhea" id="RHEA:16301"/>
        <dbReference type="ChEBI" id="CHEBI:15377"/>
        <dbReference type="ChEBI" id="CHEBI:15378"/>
        <dbReference type="ChEBI" id="CHEBI:17154"/>
        <dbReference type="ChEBI" id="CHEBI:57540"/>
        <dbReference type="ChEBI" id="CHEBI:57967"/>
        <dbReference type="EC" id="3.2.2.6"/>
    </reaction>
    <physiologicalReaction direction="left-to-right" evidence="7">
        <dbReference type="Rhea" id="RHEA:16302"/>
    </physiologicalReaction>
</comment>
<dbReference type="EC" id="3.2.2.6" evidence="1"/>
<dbReference type="Gene3D" id="3.80.10.10">
    <property type="entry name" value="Ribonuclease Inhibitor"/>
    <property type="match status" value="2"/>
</dbReference>
<dbReference type="PANTHER" id="PTHR11017:SF291">
    <property type="entry name" value="ADP-RIBOSYL CYCLASE_CYCLIC ADP-RIBOSE HYDROLASE-RELATED"/>
    <property type="match status" value="1"/>
</dbReference>
<dbReference type="InterPro" id="IPR027417">
    <property type="entry name" value="P-loop_NTPase"/>
</dbReference>
<dbReference type="GO" id="GO:0061809">
    <property type="term" value="F:NAD+ nucleosidase activity, cyclic ADP-ribose generating"/>
    <property type="evidence" value="ECO:0007669"/>
    <property type="project" value="UniProtKB-EC"/>
</dbReference>
<protein>
    <recommendedName>
        <fullName evidence="1">ADP-ribosyl cyclase/cyclic ADP-ribose hydrolase</fullName>
        <ecNumber evidence="1">3.2.2.6</ecNumber>
    </recommendedName>
</protein>
<dbReference type="InterPro" id="IPR035897">
    <property type="entry name" value="Toll_tir_struct_dom_sf"/>
</dbReference>
<keyword evidence="11" id="KW-1185">Reference proteome</keyword>
<evidence type="ECO:0000256" key="4">
    <source>
        <dbReference type="ARBA" id="ARBA00022801"/>
    </source>
</evidence>
<dbReference type="FunFam" id="3.80.10.10:FF:000386">
    <property type="entry name" value="Disease resistance protein RPS4"/>
    <property type="match status" value="1"/>
</dbReference>
<dbReference type="InterPro" id="IPR044974">
    <property type="entry name" value="Disease_R_plants"/>
</dbReference>
<organism evidence="11">
    <name type="scientific">Arabidopsis lyrata subsp. lyrata</name>
    <name type="common">Lyre-leaved rock-cress</name>
    <dbReference type="NCBI Taxonomy" id="81972"/>
    <lineage>
        <taxon>Eukaryota</taxon>
        <taxon>Viridiplantae</taxon>
        <taxon>Streptophyta</taxon>
        <taxon>Embryophyta</taxon>
        <taxon>Tracheophyta</taxon>
        <taxon>Spermatophyta</taxon>
        <taxon>Magnoliopsida</taxon>
        <taxon>eudicotyledons</taxon>
        <taxon>Gunneridae</taxon>
        <taxon>Pentapetalae</taxon>
        <taxon>rosids</taxon>
        <taxon>malvids</taxon>
        <taxon>Brassicales</taxon>
        <taxon>Brassicaceae</taxon>
        <taxon>Camelineae</taxon>
        <taxon>Arabidopsis</taxon>
    </lineage>
</organism>
<evidence type="ECO:0000256" key="2">
    <source>
        <dbReference type="ARBA" id="ARBA00022614"/>
    </source>
</evidence>
<dbReference type="Gene3D" id="3.40.50.300">
    <property type="entry name" value="P-loop containing nucleotide triphosphate hydrolases"/>
    <property type="match status" value="1"/>
</dbReference>
<feature type="domain" description="TIR" evidence="9">
    <location>
        <begin position="9"/>
        <end position="173"/>
    </location>
</feature>
<feature type="compositionally biased region" description="Basic and acidic residues" evidence="8">
    <location>
        <begin position="1124"/>
        <end position="1136"/>
    </location>
</feature>
<dbReference type="InterPro" id="IPR036390">
    <property type="entry name" value="WH_DNA-bd_sf"/>
</dbReference>
<dbReference type="InterPro" id="IPR011713">
    <property type="entry name" value="Leu-rich_rpt_3"/>
</dbReference>
<dbReference type="Gramene" id="Al_scaffold_0007_3496">
    <property type="protein sequence ID" value="Al_scaffold_0007_3496"/>
    <property type="gene ID" value="Al_scaffold_0007_3496"/>
</dbReference>
<dbReference type="FunFam" id="3.40.50.10140:FF:000007">
    <property type="entry name" value="Disease resistance protein (TIR-NBS-LRR class)"/>
    <property type="match status" value="1"/>
</dbReference>
<dbReference type="PRINTS" id="PR00364">
    <property type="entry name" value="DISEASERSIST"/>
</dbReference>
<evidence type="ECO:0000256" key="6">
    <source>
        <dbReference type="ARBA" id="ARBA00023027"/>
    </source>
</evidence>
<dbReference type="SMART" id="SM00382">
    <property type="entry name" value="AAA"/>
    <property type="match status" value="1"/>
</dbReference>
<feature type="domain" description="TIR" evidence="9">
    <location>
        <begin position="1130"/>
        <end position="1282"/>
    </location>
</feature>
<gene>
    <name evidence="10" type="ORF">ARALYDRAFT_659441</name>
</gene>
<evidence type="ECO:0000313" key="10">
    <source>
        <dbReference type="EMBL" id="EFH44848.1"/>
    </source>
</evidence>
<dbReference type="InterPro" id="IPR002182">
    <property type="entry name" value="NB-ARC"/>
</dbReference>
<reference evidence="11" key="1">
    <citation type="journal article" date="2011" name="Nat. Genet.">
        <title>The Arabidopsis lyrata genome sequence and the basis of rapid genome size change.</title>
        <authorList>
            <person name="Hu T.T."/>
            <person name="Pattyn P."/>
            <person name="Bakker E.G."/>
            <person name="Cao J."/>
            <person name="Cheng J.-F."/>
            <person name="Clark R.M."/>
            <person name="Fahlgren N."/>
            <person name="Fawcett J.A."/>
            <person name="Grimwood J."/>
            <person name="Gundlach H."/>
            <person name="Haberer G."/>
            <person name="Hollister J.D."/>
            <person name="Ossowski S."/>
            <person name="Ottilar R.P."/>
            <person name="Salamov A.A."/>
            <person name="Schneeberger K."/>
            <person name="Spannagl M."/>
            <person name="Wang X."/>
            <person name="Yang L."/>
            <person name="Nasrallah M.E."/>
            <person name="Bergelson J."/>
            <person name="Carrington J.C."/>
            <person name="Gaut B.S."/>
            <person name="Schmutz J."/>
            <person name="Mayer K.F.X."/>
            <person name="Van de Peer Y."/>
            <person name="Grigoriev I.V."/>
            <person name="Nordborg M."/>
            <person name="Weigel D."/>
            <person name="Guo Y.-L."/>
        </authorList>
    </citation>
    <scope>NUCLEOTIDE SEQUENCE [LARGE SCALE GENOMIC DNA]</scope>
    <source>
        <strain evidence="11">cv. MN47</strain>
    </source>
</reference>
<evidence type="ECO:0000256" key="7">
    <source>
        <dbReference type="ARBA" id="ARBA00047304"/>
    </source>
</evidence>
<dbReference type="Pfam" id="PF23282">
    <property type="entry name" value="WHD_ROQ1"/>
    <property type="match status" value="1"/>
</dbReference>
<name>D7MIU3_ARALL</name>
<dbReference type="EMBL" id="GL348719">
    <property type="protein sequence ID" value="EFH44848.1"/>
    <property type="molecule type" value="Genomic_DNA"/>
</dbReference>
<dbReference type="FunFam" id="3.40.50.300:FF:001002">
    <property type="entry name" value="Disease resistance protein (TIR-NBS-LRR class)"/>
    <property type="match status" value="1"/>
</dbReference>
<evidence type="ECO:0000256" key="5">
    <source>
        <dbReference type="ARBA" id="ARBA00022821"/>
    </source>
</evidence>
<dbReference type="PROSITE" id="PS50104">
    <property type="entry name" value="TIR"/>
    <property type="match status" value="2"/>
</dbReference>
<keyword evidence="6" id="KW-0520">NAD</keyword>
<keyword evidence="5" id="KW-0611">Plant defense</keyword>
<dbReference type="Gene3D" id="3.40.50.10140">
    <property type="entry name" value="Toll/interleukin-1 receptor homology (TIR) domain"/>
    <property type="match status" value="2"/>
</dbReference>
<dbReference type="HOGENOM" id="CLU_001561_0_1_1"/>
<dbReference type="InterPro" id="IPR003593">
    <property type="entry name" value="AAA+_ATPase"/>
</dbReference>
<dbReference type="GO" id="GO:0043531">
    <property type="term" value="F:ADP binding"/>
    <property type="evidence" value="ECO:0007669"/>
    <property type="project" value="InterPro"/>
</dbReference>
<dbReference type="SUPFAM" id="SSF52200">
    <property type="entry name" value="Toll/Interleukin receptor TIR domain"/>
    <property type="match status" value="2"/>
</dbReference>
<accession>D7MIU3</accession>
<dbReference type="Pfam" id="PF01582">
    <property type="entry name" value="TIR"/>
    <property type="match status" value="2"/>
</dbReference>
<feature type="region of interest" description="Disordered" evidence="8">
    <location>
        <begin position="1088"/>
        <end position="1139"/>
    </location>
</feature>
<keyword evidence="2" id="KW-0433">Leucine-rich repeat</keyword>
<dbReference type="PANTHER" id="PTHR11017">
    <property type="entry name" value="LEUCINE-RICH REPEAT-CONTAINING PROTEIN"/>
    <property type="match status" value="1"/>
</dbReference>
<evidence type="ECO:0000259" key="9">
    <source>
        <dbReference type="PROSITE" id="PS50104"/>
    </source>
</evidence>
<sequence>MASSSFHIRRYHVFPSFHGPDVRRGFLSHLHNHFTSKGITTFKDQEIERGQTIGPELVQAIRESRISVVVLSKSYGSSSWCLDELVEILRCKEDQGQIVMTIFYEIDTSDVRKQSGDFGRDFKRTCEGKTEEVKQRWIQALAHVATIAGEHLLNWDNEAAMVQKFATDVSNKLNLTLSRDFDGMVGMETHLRKLNSLLCLECDEVKMIGIWGPAGIGKTTIARTLFNQLSTSFRFICFMGNLKGKYKSVVGMDDYDSKLCLQNQLLSKILGQRDMRVHNLGAIKEWLQDQRVLIILDDVDDIEKLEALAKEPSWFGSGSRIIVTTEDKKILKAHWVDRFYLVDFPSEEEALEILCLSAFKQSTVRDGFMELANKIVEFCGYLPLGLSVVGSSLRGESKHEWELQLSRIGTSLDRKIEDVLRVGYDKLSKKDQSLFLHIACFFNSKKFDHVTTLLADSNLDVSNGLKTLVEKSLISICWWIEMHRLLEQLGRQIVIEQSDEPGKRQFLVEAEEIRDVLENETGTGSVIGISFDMSKNVKLSISKRAFEGMRNLKFLRFYKADFCPGNVSLRILEDIDYLPRLRLLDWYAYPGKRLPPTFQPEYLIELHMKFSKLEKLWEGIQPLKNLKEIDLSFSYKLKEIPDLSNASKLKILTLSYCTSLVKLPSSISNLQKLKKLNVSSCEKLKVIPTNINLASLEEVDMSFCSLLRSFPDISRNIKKLNVVSTQIEKGSPSSFRRLSCLEELFIGGRSLERLTHVPVSLKKLDISHSGIEKIPDCVLGLQQLQSLIVESCTKLVSLTSLPPSLVSLNAKNCVSLERVCCSFQDPIKDLRFYNCLKLDEEARRAIIHQRGDWDVCLPGKEVPAEFTHKAIGNSITTPLVGARSRFEACLLLPPTKVHAYLVITCCIRSKGGVQINEFVCGPWPSPQWPEFVTEHLLIFRGELYKEKRSPEVDGTMSEILFEFSCDGSQQVMECGVHILRDEAASSSEVGNTNNEDDWSLWSCGNFPSKEEALLTIFCLSAFTQSSPQDGFEELTKKVAELCGNLPLGLYVVDLSLRGESKHEWKLQLSRIETTLDSKIEDVLTISMEEAEDSSSSSKMDNFETESSSNRVDYYESGGNSNHYTDGDGNRDYKAEASKVSQVESTKTSKTYRMLELVYEACQSRESLICGTISAASLQEQSRQAKGSRRLMIGPAIRESSVSILVLPKKYASSRWCLDELVEIVKCKEGLGLIVMTVFQWISTAWCNCKELTLEKNVKSLLCRWLEFFWRPAGIGATTIFDYKCLMGKLQGSYKIIVGVDVYDSNFAVRGSLLKNHFCLVRMSRRNQSANEQSQRNSGKESRLPLKEIDFGSTEIFDLPPRKNARLLSAVYLEDLETMMFEEISSVLANNRIFYIVDMEYYIGINTQEKMQYSELRDRKLWGGIQLLKSQQRDLGSSSSKKNTASTHAENSFVTAL</sequence>
<dbReference type="Proteomes" id="UP000008694">
    <property type="component" value="Unassembled WGS sequence"/>
</dbReference>
<dbReference type="GO" id="GO:0006952">
    <property type="term" value="P:defense response"/>
    <property type="evidence" value="ECO:0007669"/>
    <property type="project" value="UniProtKB-KW"/>
</dbReference>
<dbReference type="SUPFAM" id="SSF46785">
    <property type="entry name" value="Winged helix' DNA-binding domain"/>
    <property type="match status" value="1"/>
</dbReference>
<dbReference type="SMART" id="SM00255">
    <property type="entry name" value="TIR"/>
    <property type="match status" value="1"/>
</dbReference>